<sequence length="513" mass="58517">MAINSTLHTDEDGDACQRTMVPNKYNSSESRESRLFQGGTKANFVEISDLLYEGHVRFGYDDGKLVQGERKKLELESDWILPQVVTMTSREEVMKERAKAVEHRVQDLFDEVTNAEGLTIELQKNTVKSCPQISPRSLYASNVQVMYPRQENCELQEAVEDFQSLCASHETSTYSDNFDDHPLPEYSESNTSSSDNETKLLCWRNDQCAECIDRVEEVQELQEEVKLLSTKLKFSTTQRDAMKDVIVSSAAKLTEVMAANRTLKKELYVERQLVQAREKDVLNLETRVEALSTSNQMLKSIISLKKTAQDSRRSLNFSLLEPKLLDLAAIASIQNACVVRLSAQNESLARSLQSKIQESDHQHAQVSAAIKQKDAAIRALEQFKQQMVEWATEIDERALNYDLLEEYALNLEGDLRHSQSQHSALLQSFEELRKEHDQLSALQADALSRISDMENVLEERNKEVESISREALHLSLEVELLRRKLQQLEEDVLFKEGQISILRAGLRDNWEAG</sequence>
<dbReference type="EMBL" id="CM026433">
    <property type="protein sequence ID" value="KAG0554465.1"/>
    <property type="molecule type" value="Genomic_DNA"/>
</dbReference>
<feature type="coiled-coil region" evidence="1">
    <location>
        <begin position="450"/>
        <end position="498"/>
    </location>
</feature>
<name>A0A8T0G6I9_CERPU</name>
<gene>
    <name evidence="3" type="ORF">KC19_12G094000</name>
</gene>
<evidence type="ECO:0000313" key="4">
    <source>
        <dbReference type="Proteomes" id="UP000822688"/>
    </source>
</evidence>
<proteinExistence type="predicted"/>
<comment type="caution">
    <text evidence="3">The sequence shown here is derived from an EMBL/GenBank/DDBJ whole genome shotgun (WGS) entry which is preliminary data.</text>
</comment>
<evidence type="ECO:0000256" key="2">
    <source>
        <dbReference type="SAM" id="MobiDB-lite"/>
    </source>
</evidence>
<feature type="region of interest" description="Disordered" evidence="2">
    <location>
        <begin position="173"/>
        <end position="194"/>
    </location>
</feature>
<reference evidence="3" key="1">
    <citation type="submission" date="2020-06" db="EMBL/GenBank/DDBJ databases">
        <title>WGS assembly of Ceratodon purpureus strain R40.</title>
        <authorList>
            <person name="Carey S.B."/>
            <person name="Jenkins J."/>
            <person name="Shu S."/>
            <person name="Lovell J.T."/>
            <person name="Sreedasyam A."/>
            <person name="Maumus F."/>
            <person name="Tiley G.P."/>
            <person name="Fernandez-Pozo N."/>
            <person name="Barry K."/>
            <person name="Chen C."/>
            <person name="Wang M."/>
            <person name="Lipzen A."/>
            <person name="Daum C."/>
            <person name="Saski C.A."/>
            <person name="Payton A.C."/>
            <person name="Mcbreen J.C."/>
            <person name="Conrad R.E."/>
            <person name="Kollar L.M."/>
            <person name="Olsson S."/>
            <person name="Huttunen S."/>
            <person name="Landis J.B."/>
            <person name="Wickett N.J."/>
            <person name="Johnson M.G."/>
            <person name="Rensing S.A."/>
            <person name="Grimwood J."/>
            <person name="Schmutz J."/>
            <person name="Mcdaniel S.F."/>
        </authorList>
    </citation>
    <scope>NUCLEOTIDE SEQUENCE</scope>
    <source>
        <strain evidence="3">R40</strain>
    </source>
</reference>
<keyword evidence="4" id="KW-1185">Reference proteome</keyword>
<accession>A0A8T0G6I9</accession>
<dbReference type="AlphaFoldDB" id="A0A8T0G6I9"/>
<protein>
    <submittedName>
        <fullName evidence="3">Uncharacterized protein</fullName>
    </submittedName>
</protein>
<organism evidence="3 4">
    <name type="scientific">Ceratodon purpureus</name>
    <name type="common">Fire moss</name>
    <name type="synonym">Dicranum purpureum</name>
    <dbReference type="NCBI Taxonomy" id="3225"/>
    <lineage>
        <taxon>Eukaryota</taxon>
        <taxon>Viridiplantae</taxon>
        <taxon>Streptophyta</taxon>
        <taxon>Embryophyta</taxon>
        <taxon>Bryophyta</taxon>
        <taxon>Bryophytina</taxon>
        <taxon>Bryopsida</taxon>
        <taxon>Dicranidae</taxon>
        <taxon>Pseudoditrichales</taxon>
        <taxon>Ditrichaceae</taxon>
        <taxon>Ceratodon</taxon>
    </lineage>
</organism>
<evidence type="ECO:0000313" key="3">
    <source>
        <dbReference type="EMBL" id="KAG0554465.1"/>
    </source>
</evidence>
<dbReference type="Proteomes" id="UP000822688">
    <property type="component" value="Chromosome 12"/>
</dbReference>
<evidence type="ECO:0000256" key="1">
    <source>
        <dbReference type="SAM" id="Coils"/>
    </source>
</evidence>
<keyword evidence="1" id="KW-0175">Coiled coil</keyword>